<dbReference type="EMBL" id="QJKJ01014595">
    <property type="protein sequence ID" value="RDX64012.1"/>
    <property type="molecule type" value="Genomic_DNA"/>
</dbReference>
<name>A0A371ED91_MUCPR</name>
<dbReference type="OrthoDB" id="851622at2759"/>
<organism evidence="1 2">
    <name type="scientific">Mucuna pruriens</name>
    <name type="common">Velvet bean</name>
    <name type="synonym">Dolichos pruriens</name>
    <dbReference type="NCBI Taxonomy" id="157652"/>
    <lineage>
        <taxon>Eukaryota</taxon>
        <taxon>Viridiplantae</taxon>
        <taxon>Streptophyta</taxon>
        <taxon>Embryophyta</taxon>
        <taxon>Tracheophyta</taxon>
        <taxon>Spermatophyta</taxon>
        <taxon>Magnoliopsida</taxon>
        <taxon>eudicotyledons</taxon>
        <taxon>Gunneridae</taxon>
        <taxon>Pentapetalae</taxon>
        <taxon>rosids</taxon>
        <taxon>fabids</taxon>
        <taxon>Fabales</taxon>
        <taxon>Fabaceae</taxon>
        <taxon>Papilionoideae</taxon>
        <taxon>50 kb inversion clade</taxon>
        <taxon>NPAAA clade</taxon>
        <taxon>indigoferoid/millettioid clade</taxon>
        <taxon>Phaseoleae</taxon>
        <taxon>Mucuna</taxon>
    </lineage>
</organism>
<feature type="non-terminal residue" evidence="1">
    <location>
        <position position="1"/>
    </location>
</feature>
<proteinExistence type="predicted"/>
<gene>
    <name evidence="1" type="ORF">CR513_57482</name>
</gene>
<accession>A0A371ED91</accession>
<evidence type="ECO:0000313" key="1">
    <source>
        <dbReference type="EMBL" id="RDX64012.1"/>
    </source>
</evidence>
<evidence type="ECO:0008006" key="3">
    <source>
        <dbReference type="Google" id="ProtNLM"/>
    </source>
</evidence>
<reference evidence="1" key="1">
    <citation type="submission" date="2018-05" db="EMBL/GenBank/DDBJ databases">
        <title>Draft genome of Mucuna pruriens seed.</title>
        <authorList>
            <person name="Nnadi N.E."/>
            <person name="Vos R."/>
            <person name="Hasami M.H."/>
            <person name="Devisetty U.K."/>
            <person name="Aguiy J.C."/>
        </authorList>
    </citation>
    <scope>NUCLEOTIDE SEQUENCE [LARGE SCALE GENOMIC DNA]</scope>
    <source>
        <strain evidence="1">JCA_2017</strain>
    </source>
</reference>
<dbReference type="AlphaFoldDB" id="A0A371ED91"/>
<protein>
    <recommendedName>
        <fullName evidence="3">Reverse transcriptase domain-containing protein</fullName>
    </recommendedName>
</protein>
<keyword evidence="2" id="KW-1185">Reference proteome</keyword>
<evidence type="ECO:0000313" key="2">
    <source>
        <dbReference type="Proteomes" id="UP000257109"/>
    </source>
</evidence>
<comment type="caution">
    <text evidence="1">The sequence shown here is derived from an EMBL/GenBank/DDBJ whole genome shotgun (WGS) entry which is preliminary data.</text>
</comment>
<dbReference type="Proteomes" id="UP000257109">
    <property type="component" value="Unassembled WGS sequence"/>
</dbReference>
<sequence length="88" mass="10061">MLGRLHVILSHVTLEEVHQVVMASFQAEDDAILAQEVLHHIHKTQEKEGLAAIKINLEKAYDRVNRNFPKSLLEFGFVVGIEFLKEVQ</sequence>